<evidence type="ECO:0000256" key="1">
    <source>
        <dbReference type="ARBA" id="ARBA00022603"/>
    </source>
</evidence>
<keyword evidence="4" id="KW-0680">Restriction system</keyword>
<evidence type="ECO:0000313" key="9">
    <source>
        <dbReference type="Proteomes" id="UP000198558"/>
    </source>
</evidence>
<evidence type="ECO:0000256" key="2">
    <source>
        <dbReference type="ARBA" id="ARBA00022679"/>
    </source>
</evidence>
<dbReference type="AlphaFoldDB" id="A0A1I0EGL4"/>
<evidence type="ECO:0000313" key="8">
    <source>
        <dbReference type="EMBL" id="SET44461.1"/>
    </source>
</evidence>
<keyword evidence="3 5" id="KW-0949">S-adenosyl-L-methionine</keyword>
<dbReference type="GO" id="GO:0003886">
    <property type="term" value="F:DNA (cytosine-5-)-methyltransferase activity"/>
    <property type="evidence" value="ECO:0007669"/>
    <property type="project" value="UniProtKB-EC"/>
</dbReference>
<dbReference type="PANTHER" id="PTHR10629:SF52">
    <property type="entry name" value="DNA (CYTOSINE-5)-METHYLTRANSFERASE 1"/>
    <property type="match status" value="1"/>
</dbReference>
<dbReference type="PROSITE" id="PS00094">
    <property type="entry name" value="C5_MTASE_1"/>
    <property type="match status" value="1"/>
</dbReference>
<comment type="catalytic activity">
    <reaction evidence="7">
        <text>a 2'-deoxycytidine in DNA + S-adenosyl-L-methionine = a 5-methyl-2'-deoxycytidine in DNA + S-adenosyl-L-homocysteine + H(+)</text>
        <dbReference type="Rhea" id="RHEA:13681"/>
        <dbReference type="Rhea" id="RHEA-COMP:11369"/>
        <dbReference type="Rhea" id="RHEA-COMP:11370"/>
        <dbReference type="ChEBI" id="CHEBI:15378"/>
        <dbReference type="ChEBI" id="CHEBI:57856"/>
        <dbReference type="ChEBI" id="CHEBI:59789"/>
        <dbReference type="ChEBI" id="CHEBI:85452"/>
        <dbReference type="ChEBI" id="CHEBI:85454"/>
        <dbReference type="EC" id="2.1.1.37"/>
    </reaction>
</comment>
<protein>
    <recommendedName>
        <fullName evidence="7">Cytosine-specific methyltransferase</fullName>
        <ecNumber evidence="7">2.1.1.37</ecNumber>
    </recommendedName>
</protein>
<dbReference type="InterPro" id="IPR031303">
    <property type="entry name" value="C5_meth_CS"/>
</dbReference>
<dbReference type="EMBL" id="FOIN01000011">
    <property type="protein sequence ID" value="SET44461.1"/>
    <property type="molecule type" value="Genomic_DNA"/>
</dbReference>
<dbReference type="PROSITE" id="PS51679">
    <property type="entry name" value="SAM_MT_C5"/>
    <property type="match status" value="1"/>
</dbReference>
<dbReference type="NCBIfam" id="TIGR00675">
    <property type="entry name" value="dcm"/>
    <property type="match status" value="1"/>
</dbReference>
<dbReference type="GeneID" id="78288263"/>
<gene>
    <name evidence="8" type="ORF">SAMN04489758_11130</name>
</gene>
<keyword evidence="2 5" id="KW-0808">Transferase</keyword>
<evidence type="ECO:0000256" key="5">
    <source>
        <dbReference type="PROSITE-ProRule" id="PRU01016"/>
    </source>
</evidence>
<evidence type="ECO:0000256" key="7">
    <source>
        <dbReference type="RuleBase" id="RU000417"/>
    </source>
</evidence>
<dbReference type="InterPro" id="IPR001525">
    <property type="entry name" value="C5_MeTfrase"/>
</dbReference>
<dbReference type="InterPro" id="IPR018117">
    <property type="entry name" value="C5_DNA_meth_AS"/>
</dbReference>
<dbReference type="GO" id="GO:0044027">
    <property type="term" value="P:negative regulation of gene expression via chromosomal CpG island methylation"/>
    <property type="evidence" value="ECO:0007669"/>
    <property type="project" value="TreeGrafter"/>
</dbReference>
<sequence length="400" mass="46446">MKYNFIDLFAGCGGLSEGFYKEKFNALAHVEIDKYACQTLKRRMQYYNYKNADFSVIEDDITSESIISKLDERVAGKRVDIIIGGPPCQAYSSLGRAKDEKRMQEDPRNFLFESYVKILNHFKPRFFVFENVLGMLNAKVGGNKIIDLVFKSLEENYKVVSDPEIIVLNSVNYGVPQIRKRVILIGVRNDIQINPKQVYKDIKKTHYSPELENQSCKGLKKYVTVRDAIEELPKLLPGGGDKEIYFVSKKNNEFLKQITDNEKNVLYDHVCRNHNFKDIERYKQMSENNWTFSELLKNRPDLSHSKRRVFGNSYVVQWWDYPSKTIIAHLYKDGNQFIHPDSKQGRTLTVREVARLQSFPDNFIFMGSRTQQYKQIGNAVPPLLAQAIAKSVKKHLKEVK</sequence>
<dbReference type="Pfam" id="PF00145">
    <property type="entry name" value="DNA_methylase"/>
    <property type="match status" value="1"/>
</dbReference>
<dbReference type="Gene3D" id="3.90.120.10">
    <property type="entry name" value="DNA Methylase, subunit A, domain 2"/>
    <property type="match status" value="1"/>
</dbReference>
<feature type="active site" evidence="5">
    <location>
        <position position="88"/>
    </location>
</feature>
<dbReference type="Gene3D" id="3.40.50.150">
    <property type="entry name" value="Vaccinia Virus protein VP39"/>
    <property type="match status" value="1"/>
</dbReference>
<comment type="similarity">
    <text evidence="5 6">Belongs to the class I-like SAM-binding methyltransferase superfamily. C5-methyltransferase family.</text>
</comment>
<organism evidence="8 9">
    <name type="scientific">Thomasclavelia cocleata</name>
    <dbReference type="NCBI Taxonomy" id="69824"/>
    <lineage>
        <taxon>Bacteria</taxon>
        <taxon>Bacillati</taxon>
        <taxon>Bacillota</taxon>
        <taxon>Erysipelotrichia</taxon>
        <taxon>Erysipelotrichales</taxon>
        <taxon>Coprobacillaceae</taxon>
        <taxon>Thomasclavelia</taxon>
    </lineage>
</organism>
<dbReference type="PROSITE" id="PS00095">
    <property type="entry name" value="C5_MTASE_2"/>
    <property type="match status" value="1"/>
</dbReference>
<keyword evidence="1 5" id="KW-0489">Methyltransferase</keyword>
<reference evidence="9" key="1">
    <citation type="submission" date="2016-10" db="EMBL/GenBank/DDBJ databases">
        <authorList>
            <person name="Varghese N."/>
            <person name="Submissions S."/>
        </authorList>
    </citation>
    <scope>NUCLEOTIDE SEQUENCE [LARGE SCALE GENOMIC DNA]</scope>
    <source>
        <strain evidence="9">DSM 1551</strain>
    </source>
</reference>
<dbReference type="InterPro" id="IPR029063">
    <property type="entry name" value="SAM-dependent_MTases_sf"/>
</dbReference>
<dbReference type="PANTHER" id="PTHR10629">
    <property type="entry name" value="CYTOSINE-SPECIFIC METHYLTRANSFERASE"/>
    <property type="match status" value="1"/>
</dbReference>
<evidence type="ECO:0000256" key="6">
    <source>
        <dbReference type="RuleBase" id="RU000416"/>
    </source>
</evidence>
<evidence type="ECO:0000256" key="3">
    <source>
        <dbReference type="ARBA" id="ARBA00022691"/>
    </source>
</evidence>
<dbReference type="PRINTS" id="PR00105">
    <property type="entry name" value="C5METTRFRASE"/>
</dbReference>
<dbReference type="InterPro" id="IPR050390">
    <property type="entry name" value="C5-Methyltransferase"/>
</dbReference>
<dbReference type="RefSeq" id="WP_092353579.1">
    <property type="nucleotide sequence ID" value="NZ_FOIN01000011.1"/>
</dbReference>
<accession>A0A1I0EGL4</accession>
<proteinExistence type="inferred from homology"/>
<name>A0A1I0EGL4_9FIRM</name>
<dbReference type="SUPFAM" id="SSF53335">
    <property type="entry name" value="S-adenosyl-L-methionine-dependent methyltransferases"/>
    <property type="match status" value="1"/>
</dbReference>
<dbReference type="OrthoDB" id="9813719at2"/>
<keyword evidence="9" id="KW-1185">Reference proteome</keyword>
<dbReference type="Proteomes" id="UP000198558">
    <property type="component" value="Unassembled WGS sequence"/>
</dbReference>
<evidence type="ECO:0000256" key="4">
    <source>
        <dbReference type="ARBA" id="ARBA00022747"/>
    </source>
</evidence>
<dbReference type="GO" id="GO:0003677">
    <property type="term" value="F:DNA binding"/>
    <property type="evidence" value="ECO:0007669"/>
    <property type="project" value="TreeGrafter"/>
</dbReference>
<dbReference type="GO" id="GO:0032259">
    <property type="term" value="P:methylation"/>
    <property type="evidence" value="ECO:0007669"/>
    <property type="project" value="UniProtKB-KW"/>
</dbReference>
<dbReference type="EC" id="2.1.1.37" evidence="7"/>
<dbReference type="GO" id="GO:0009307">
    <property type="term" value="P:DNA restriction-modification system"/>
    <property type="evidence" value="ECO:0007669"/>
    <property type="project" value="UniProtKB-KW"/>
</dbReference>